<dbReference type="InterPro" id="IPR050491">
    <property type="entry name" value="AmpC-like"/>
</dbReference>
<protein>
    <submittedName>
        <fullName evidence="3">CubicO group peptidase (Beta-lactamase class C family)</fullName>
    </submittedName>
</protein>
<evidence type="ECO:0000259" key="2">
    <source>
        <dbReference type="Pfam" id="PF00144"/>
    </source>
</evidence>
<reference evidence="3 4" key="1">
    <citation type="journal article" date="2015" name="Stand. Genomic Sci.">
        <title>Genomic Encyclopedia of Bacterial and Archaeal Type Strains, Phase III: the genomes of soil and plant-associated and newly described type strains.</title>
        <authorList>
            <person name="Whitman W.B."/>
            <person name="Woyke T."/>
            <person name="Klenk H.P."/>
            <person name="Zhou Y."/>
            <person name="Lilburn T.G."/>
            <person name="Beck B.J."/>
            <person name="De Vos P."/>
            <person name="Vandamme P."/>
            <person name="Eisen J.A."/>
            <person name="Garrity G."/>
            <person name="Hugenholtz P."/>
            <person name="Kyrpides N.C."/>
        </authorList>
    </citation>
    <scope>NUCLEOTIDE SEQUENCE [LARGE SCALE GENOMIC DNA]</scope>
    <source>
        <strain evidence="3 4">VKM Ac-2541</strain>
    </source>
</reference>
<keyword evidence="4" id="KW-1185">Reference proteome</keyword>
<dbReference type="InterPro" id="IPR001466">
    <property type="entry name" value="Beta-lactam-related"/>
</dbReference>
<dbReference type="RefSeq" id="WP_132157452.1">
    <property type="nucleotide sequence ID" value="NZ_SLWR01000020.1"/>
</dbReference>
<dbReference type="AlphaFoldDB" id="A0A4R2I3I5"/>
<feature type="region of interest" description="Disordered" evidence="1">
    <location>
        <begin position="456"/>
        <end position="496"/>
    </location>
</feature>
<name>A0A4R2I3I5_9ACTN</name>
<dbReference type="OrthoDB" id="3863176at2"/>
<evidence type="ECO:0000313" key="3">
    <source>
        <dbReference type="EMBL" id="TCO38683.1"/>
    </source>
</evidence>
<feature type="compositionally biased region" description="Gly residues" evidence="1">
    <location>
        <begin position="485"/>
        <end position="496"/>
    </location>
</feature>
<comment type="caution">
    <text evidence="3">The sequence shown here is derived from an EMBL/GenBank/DDBJ whole genome shotgun (WGS) entry which is preliminary data.</text>
</comment>
<dbReference type="Gene3D" id="3.40.710.10">
    <property type="entry name" value="DD-peptidase/beta-lactamase superfamily"/>
    <property type="match status" value="1"/>
</dbReference>
<dbReference type="InterPro" id="IPR012338">
    <property type="entry name" value="Beta-lactam/transpept-like"/>
</dbReference>
<organism evidence="3 4">
    <name type="scientific">Kribbella antiqua</name>
    <dbReference type="NCBI Taxonomy" id="2512217"/>
    <lineage>
        <taxon>Bacteria</taxon>
        <taxon>Bacillati</taxon>
        <taxon>Actinomycetota</taxon>
        <taxon>Actinomycetes</taxon>
        <taxon>Propionibacteriales</taxon>
        <taxon>Kribbellaceae</taxon>
        <taxon>Kribbella</taxon>
    </lineage>
</organism>
<dbReference type="Pfam" id="PF00144">
    <property type="entry name" value="Beta-lactamase"/>
    <property type="match status" value="1"/>
</dbReference>
<proteinExistence type="predicted"/>
<dbReference type="Proteomes" id="UP000295573">
    <property type="component" value="Unassembled WGS sequence"/>
</dbReference>
<feature type="compositionally biased region" description="Low complexity" evidence="1">
    <location>
        <begin position="457"/>
        <end position="474"/>
    </location>
</feature>
<dbReference type="EMBL" id="SLWR01000020">
    <property type="protein sequence ID" value="TCO38683.1"/>
    <property type="molecule type" value="Genomic_DNA"/>
</dbReference>
<sequence>MSDAESLHEVLEYYSSWLEFNRDFLRVPGIQVAVYAEGAIAFSAAYGSADVENDVPLTEQHLFQLASHSKTFTATAVMQLVEQGRLRLDDEVGQHVTEIAGTPVGKRTLRDVLAHAGGVTRDGPDGDFWQLTRPFPDRDSLLEVLRQDASAVMPENEQFKYSNIAYGAVGLVIESATGTSYHDHVRTAIVEKLGLSNLAPELDPGRRADYVTGYTGLWYAPRRVPIDLADTGALASAAGFCGNARDLVTYFSAHLPGDERLLTDKSKREMRHPLWQLGQDEWPRYGIGMQVDKVGERQLLGHGGGYPGHVTSTWADADAGIVVAVLTNASDGPSHQLAGGFYKLRDLAQSKERPEPTAELSRFTGRYANLWGVRDIVQLGGRLYGIVPTSADPSAGITRLEPDGDTLKVVEGPGLGAYGEYHRFTFDADGKVESYRDAGGLLTLPFDRFTLPERVTAPARSAQSAPARSATAGARPDHLRRSTGSGRGGSRGRSPR</sequence>
<feature type="domain" description="Beta-lactamase-related" evidence="2">
    <location>
        <begin position="26"/>
        <end position="336"/>
    </location>
</feature>
<gene>
    <name evidence="3" type="ORF">EV646_12058</name>
</gene>
<dbReference type="PANTHER" id="PTHR46825">
    <property type="entry name" value="D-ALANYL-D-ALANINE-CARBOXYPEPTIDASE/ENDOPEPTIDASE AMPH"/>
    <property type="match status" value="1"/>
</dbReference>
<dbReference type="PANTHER" id="PTHR46825:SF9">
    <property type="entry name" value="BETA-LACTAMASE-RELATED DOMAIN-CONTAINING PROTEIN"/>
    <property type="match status" value="1"/>
</dbReference>
<accession>A0A4R2I3I5</accession>
<dbReference type="SUPFAM" id="SSF56601">
    <property type="entry name" value="beta-lactamase/transpeptidase-like"/>
    <property type="match status" value="1"/>
</dbReference>
<evidence type="ECO:0000256" key="1">
    <source>
        <dbReference type="SAM" id="MobiDB-lite"/>
    </source>
</evidence>
<evidence type="ECO:0000313" key="4">
    <source>
        <dbReference type="Proteomes" id="UP000295573"/>
    </source>
</evidence>